<dbReference type="PROSITE" id="PS00571">
    <property type="entry name" value="AMIDASES"/>
    <property type="match status" value="1"/>
</dbReference>
<comment type="similarity">
    <text evidence="1">Belongs to the amidase family.</text>
</comment>
<feature type="region of interest" description="Disordered" evidence="2">
    <location>
        <begin position="462"/>
        <end position="497"/>
    </location>
</feature>
<dbReference type="OrthoDB" id="9777859at2"/>
<dbReference type="Gene3D" id="3.90.1300.10">
    <property type="entry name" value="Amidase signature (AS) domain"/>
    <property type="match status" value="1"/>
</dbReference>
<protein>
    <submittedName>
        <fullName evidence="4">Amidase</fullName>
    </submittedName>
</protein>
<organism evidence="4 5">
    <name type="scientific">Oceanicella actignis</name>
    <dbReference type="NCBI Taxonomy" id="1189325"/>
    <lineage>
        <taxon>Bacteria</taxon>
        <taxon>Pseudomonadati</taxon>
        <taxon>Pseudomonadota</taxon>
        <taxon>Alphaproteobacteria</taxon>
        <taxon>Rhodobacterales</taxon>
        <taxon>Paracoccaceae</taxon>
        <taxon>Oceanicella</taxon>
    </lineage>
</organism>
<feature type="domain" description="Amidase" evidence="3">
    <location>
        <begin position="30"/>
        <end position="453"/>
    </location>
</feature>
<keyword evidence="5" id="KW-1185">Reference proteome</keyword>
<dbReference type="EMBL" id="FRDL01000003">
    <property type="protein sequence ID" value="SHN62034.1"/>
    <property type="molecule type" value="Genomic_DNA"/>
</dbReference>
<reference evidence="4 5" key="1">
    <citation type="submission" date="2016-12" db="EMBL/GenBank/DDBJ databases">
        <authorList>
            <person name="Song W.-J."/>
            <person name="Kurnit D.M."/>
        </authorList>
    </citation>
    <scope>NUCLEOTIDE SEQUENCE [LARGE SCALE GENOMIC DNA]</scope>
    <source>
        <strain evidence="4 5">CGMCC 1.10808</strain>
    </source>
</reference>
<dbReference type="NCBIfam" id="NF005687">
    <property type="entry name" value="PRK07487.1"/>
    <property type="match status" value="1"/>
</dbReference>
<dbReference type="STRING" id="1189325.SAMN04488119_101239"/>
<dbReference type="SUPFAM" id="SSF75304">
    <property type="entry name" value="Amidase signature (AS) enzymes"/>
    <property type="match status" value="1"/>
</dbReference>
<dbReference type="AlphaFoldDB" id="A0A1M7SUG4"/>
<proteinExistence type="inferred from homology"/>
<dbReference type="PIRSF" id="PIRSF001221">
    <property type="entry name" value="Amidase_fungi"/>
    <property type="match status" value="1"/>
</dbReference>
<dbReference type="PANTHER" id="PTHR11895:SF7">
    <property type="entry name" value="GLUTAMYL-TRNA(GLN) AMIDOTRANSFERASE SUBUNIT A, MITOCHONDRIAL"/>
    <property type="match status" value="1"/>
</dbReference>
<sequence>MPDDASPLWALPAFRIAALVRSGQISAREAAQAALARIEAANPAINAVVRLTAEDALRDARAVDEAVARGEDPGPLAGVPVTVKENVDQKGHPTTNGLRIQAGLIAAEDNPVVASMRAAGALIVGRTNTPAFSLRWFTRNSLHGATRNPRNPALTPGGSSGGAGAALAAGIGAVAHGTDIGGSIRYPAYACGVHGLRPSLGRVAAANLSVGDRHIGAQLMAVSGPLARSVQDLGLALAAMARPDPRDPWHAPVPLTGPDLPRRAALCPAPEGLAPDPAVEAALRGAAEKLSDAGWEVEETDAPPMREAAELQLILWLSEMRRMGPEALEREGDPDALFVVSQLERMCPRSGFEALMDALQRRVTLARAWNLFLERFPVLLCPVSAEPPFPDHLDVSGPEGFARVWRAQLTQLATPLVGLPGLVVTTGAAQTPLGPAPIGVQLIGPRFREDVLLAAGAEIEQRSPPVLPVDPAPADPAPADPAPADPAPADPASGGAR</sequence>
<dbReference type="GO" id="GO:0003824">
    <property type="term" value="F:catalytic activity"/>
    <property type="evidence" value="ECO:0007669"/>
    <property type="project" value="InterPro"/>
</dbReference>
<evidence type="ECO:0000259" key="3">
    <source>
        <dbReference type="Pfam" id="PF01425"/>
    </source>
</evidence>
<dbReference type="InterPro" id="IPR023631">
    <property type="entry name" value="Amidase_dom"/>
</dbReference>
<dbReference type="InterPro" id="IPR020556">
    <property type="entry name" value="Amidase_CS"/>
</dbReference>
<evidence type="ECO:0000256" key="1">
    <source>
        <dbReference type="ARBA" id="ARBA00009199"/>
    </source>
</evidence>
<accession>A0A1M7SUG4</accession>
<dbReference type="InterPro" id="IPR036928">
    <property type="entry name" value="AS_sf"/>
</dbReference>
<dbReference type="InterPro" id="IPR000120">
    <property type="entry name" value="Amidase"/>
</dbReference>
<dbReference type="RefSeq" id="WP_072746814.1">
    <property type="nucleotide sequence ID" value="NZ_FOHL01000001.1"/>
</dbReference>
<dbReference type="PANTHER" id="PTHR11895">
    <property type="entry name" value="TRANSAMIDASE"/>
    <property type="match status" value="1"/>
</dbReference>
<evidence type="ECO:0000313" key="4">
    <source>
        <dbReference type="EMBL" id="SHN62034.1"/>
    </source>
</evidence>
<feature type="compositionally biased region" description="Pro residues" evidence="2">
    <location>
        <begin position="465"/>
        <end position="489"/>
    </location>
</feature>
<dbReference type="Pfam" id="PF01425">
    <property type="entry name" value="Amidase"/>
    <property type="match status" value="1"/>
</dbReference>
<name>A0A1M7SUG4_9RHOB</name>
<evidence type="ECO:0000256" key="2">
    <source>
        <dbReference type="SAM" id="MobiDB-lite"/>
    </source>
</evidence>
<dbReference type="Proteomes" id="UP000184066">
    <property type="component" value="Unassembled WGS sequence"/>
</dbReference>
<evidence type="ECO:0000313" key="5">
    <source>
        <dbReference type="Proteomes" id="UP000184066"/>
    </source>
</evidence>
<gene>
    <name evidence="4" type="ORF">SAMN05216200_103240</name>
</gene>